<keyword evidence="6" id="KW-0547">Nucleotide-binding</keyword>
<reference evidence="9" key="2">
    <citation type="submission" date="2020-09" db="EMBL/GenBank/DDBJ databases">
        <authorList>
            <person name="Sun Q."/>
            <person name="Zhou Y."/>
        </authorList>
    </citation>
    <scope>NUCLEOTIDE SEQUENCE</scope>
    <source>
        <strain evidence="9">CGMCC 1.16548</strain>
    </source>
</reference>
<protein>
    <recommendedName>
        <fullName evidence="3">5'-nucleotidase</fullName>
        <ecNumber evidence="3">3.1.3.5</ecNumber>
    </recommendedName>
</protein>
<evidence type="ECO:0000256" key="7">
    <source>
        <dbReference type="ARBA" id="ARBA00022801"/>
    </source>
</evidence>
<keyword evidence="4" id="KW-0963">Cytoplasm</keyword>
<dbReference type="Gene3D" id="3.40.1210.10">
    <property type="entry name" value="Survival protein SurE-like phosphatase/nucleotidase"/>
    <property type="match status" value="1"/>
</dbReference>
<evidence type="ECO:0000256" key="4">
    <source>
        <dbReference type="ARBA" id="ARBA00022490"/>
    </source>
</evidence>
<evidence type="ECO:0000256" key="5">
    <source>
        <dbReference type="ARBA" id="ARBA00022723"/>
    </source>
</evidence>
<name>A0A8J3M2R0_9MICO</name>
<evidence type="ECO:0000256" key="2">
    <source>
        <dbReference type="ARBA" id="ARBA00011062"/>
    </source>
</evidence>
<organism evidence="9 10">
    <name type="scientific">Pseudolysinimonas yzui</name>
    <dbReference type="NCBI Taxonomy" id="2708254"/>
    <lineage>
        <taxon>Bacteria</taxon>
        <taxon>Bacillati</taxon>
        <taxon>Actinomycetota</taxon>
        <taxon>Actinomycetes</taxon>
        <taxon>Micrococcales</taxon>
        <taxon>Microbacteriaceae</taxon>
        <taxon>Pseudolysinimonas</taxon>
    </lineage>
</organism>
<dbReference type="Proteomes" id="UP000617531">
    <property type="component" value="Unassembled WGS sequence"/>
</dbReference>
<evidence type="ECO:0000313" key="9">
    <source>
        <dbReference type="EMBL" id="GHF24620.1"/>
    </source>
</evidence>
<dbReference type="GO" id="GO:0008253">
    <property type="term" value="F:5'-nucleotidase activity"/>
    <property type="evidence" value="ECO:0007669"/>
    <property type="project" value="UniProtKB-EC"/>
</dbReference>
<dbReference type="InterPro" id="IPR030048">
    <property type="entry name" value="SurE"/>
</dbReference>
<keyword evidence="10" id="KW-1185">Reference proteome</keyword>
<dbReference type="InterPro" id="IPR002828">
    <property type="entry name" value="SurE-like_Pase/nucleotidase"/>
</dbReference>
<evidence type="ECO:0000256" key="3">
    <source>
        <dbReference type="ARBA" id="ARBA00012643"/>
    </source>
</evidence>
<dbReference type="GO" id="GO:0000166">
    <property type="term" value="F:nucleotide binding"/>
    <property type="evidence" value="ECO:0007669"/>
    <property type="project" value="UniProtKB-KW"/>
</dbReference>
<evidence type="ECO:0000256" key="1">
    <source>
        <dbReference type="ARBA" id="ARBA00000815"/>
    </source>
</evidence>
<dbReference type="InterPro" id="IPR036523">
    <property type="entry name" value="SurE-like_sf"/>
</dbReference>
<dbReference type="GO" id="GO:0046872">
    <property type="term" value="F:metal ion binding"/>
    <property type="evidence" value="ECO:0007669"/>
    <property type="project" value="UniProtKB-KW"/>
</dbReference>
<feature type="domain" description="Survival protein SurE-like phosphatase/nucleotidase" evidence="8">
    <location>
        <begin position="5"/>
        <end position="192"/>
    </location>
</feature>
<proteinExistence type="inferred from homology"/>
<dbReference type="PANTHER" id="PTHR30457">
    <property type="entry name" value="5'-NUCLEOTIDASE SURE"/>
    <property type="match status" value="1"/>
</dbReference>
<dbReference type="Pfam" id="PF01975">
    <property type="entry name" value="SurE"/>
    <property type="match status" value="1"/>
</dbReference>
<dbReference type="EMBL" id="BNAI01000008">
    <property type="protein sequence ID" value="GHF24620.1"/>
    <property type="molecule type" value="Genomic_DNA"/>
</dbReference>
<dbReference type="SUPFAM" id="SSF64167">
    <property type="entry name" value="SurE-like"/>
    <property type="match status" value="1"/>
</dbReference>
<dbReference type="AlphaFoldDB" id="A0A8J3M2R0"/>
<evidence type="ECO:0000256" key="6">
    <source>
        <dbReference type="ARBA" id="ARBA00022741"/>
    </source>
</evidence>
<dbReference type="RefSeq" id="WP_191284077.1">
    <property type="nucleotide sequence ID" value="NZ_BNAI01000008.1"/>
</dbReference>
<dbReference type="GO" id="GO:0008254">
    <property type="term" value="F:3'-nucleotidase activity"/>
    <property type="evidence" value="ECO:0007669"/>
    <property type="project" value="TreeGrafter"/>
</dbReference>
<evidence type="ECO:0000259" key="8">
    <source>
        <dbReference type="Pfam" id="PF01975"/>
    </source>
</evidence>
<comment type="caution">
    <text evidence="9">The sequence shown here is derived from an EMBL/GenBank/DDBJ whole genome shotgun (WGS) entry which is preliminary data.</text>
</comment>
<dbReference type="PANTHER" id="PTHR30457:SF12">
    <property type="entry name" value="5'_3'-NUCLEOTIDASE SURE"/>
    <property type="match status" value="1"/>
</dbReference>
<evidence type="ECO:0000313" key="10">
    <source>
        <dbReference type="Proteomes" id="UP000617531"/>
    </source>
</evidence>
<keyword evidence="5" id="KW-0479">Metal-binding</keyword>
<accession>A0A8J3M2R0</accession>
<gene>
    <name evidence="9" type="primary">surE</name>
    <name evidence="9" type="ORF">GCM10011600_27160</name>
</gene>
<dbReference type="GO" id="GO:0004309">
    <property type="term" value="F:exopolyphosphatase activity"/>
    <property type="evidence" value="ECO:0007669"/>
    <property type="project" value="TreeGrafter"/>
</dbReference>
<sequence>MTRALITNDDGIASPGLYALAHAAIDAGLDVVIAAPAEEASGSSAAITGTNTIAVTGHTDASTIKVEKRELVEVPGVAAYSVRAAPGLIALLAAHGAFGDPPDLVLSGINRGANLGRVILHSGTVGAALTGGVNDARGLAVSLDVGLNPEAHHWETAAGVVGDILAVLLEHPAGTVFNLNVPNVPPGGVIEVREATLAPFGIVQTTMTEPVEGDVRLTVRELPDVPLPGSDAALLEAGYATITNVVAVQQSGVAVFAGRRGDRAELHVSGAP</sequence>
<reference evidence="9" key="1">
    <citation type="journal article" date="2014" name="Int. J. Syst. Evol. Microbiol.">
        <title>Complete genome sequence of Corynebacterium casei LMG S-19264T (=DSM 44701T), isolated from a smear-ripened cheese.</title>
        <authorList>
            <consortium name="US DOE Joint Genome Institute (JGI-PGF)"/>
            <person name="Walter F."/>
            <person name="Albersmeier A."/>
            <person name="Kalinowski J."/>
            <person name="Ruckert C."/>
        </authorList>
    </citation>
    <scope>NUCLEOTIDE SEQUENCE</scope>
    <source>
        <strain evidence="9">CGMCC 1.16548</strain>
    </source>
</reference>
<comment type="catalytic activity">
    <reaction evidence="1">
        <text>a ribonucleoside 5'-phosphate + H2O = a ribonucleoside + phosphate</text>
        <dbReference type="Rhea" id="RHEA:12484"/>
        <dbReference type="ChEBI" id="CHEBI:15377"/>
        <dbReference type="ChEBI" id="CHEBI:18254"/>
        <dbReference type="ChEBI" id="CHEBI:43474"/>
        <dbReference type="ChEBI" id="CHEBI:58043"/>
        <dbReference type="EC" id="3.1.3.5"/>
    </reaction>
</comment>
<keyword evidence="7" id="KW-0378">Hydrolase</keyword>
<comment type="similarity">
    <text evidence="2">Belongs to the SurE nucleotidase family.</text>
</comment>
<dbReference type="EC" id="3.1.3.5" evidence="3"/>